<keyword evidence="12" id="KW-1185">Reference proteome</keyword>
<dbReference type="Pfam" id="PF11799">
    <property type="entry name" value="IMS_C"/>
    <property type="match status" value="1"/>
</dbReference>
<dbReference type="Gene3D" id="3.40.1170.60">
    <property type="match status" value="1"/>
</dbReference>
<keyword evidence="7" id="KW-0742">SOS response</keyword>
<accession>A0ABT4LPT0</accession>
<evidence type="ECO:0000256" key="3">
    <source>
        <dbReference type="ARBA" id="ARBA00012417"/>
    </source>
</evidence>
<dbReference type="SUPFAM" id="SSF56672">
    <property type="entry name" value="DNA/RNA polymerases"/>
    <property type="match status" value="1"/>
</dbReference>
<dbReference type="NCBIfam" id="NF002955">
    <property type="entry name" value="PRK03609.1"/>
    <property type="match status" value="1"/>
</dbReference>
<dbReference type="InterPro" id="IPR036775">
    <property type="entry name" value="DNA_pol_Y-fam_lit_finger_sf"/>
</dbReference>
<dbReference type="InterPro" id="IPR025188">
    <property type="entry name" value="DUF4113"/>
</dbReference>
<comment type="similarity">
    <text evidence="1">Belongs to the DNA polymerase type-Y family.</text>
</comment>
<name>A0ABT4LPT0_9PROT</name>
<evidence type="ECO:0000256" key="8">
    <source>
        <dbReference type="ARBA" id="ARBA00025589"/>
    </source>
</evidence>
<feature type="domain" description="UmuC" evidence="10">
    <location>
        <begin position="14"/>
        <end position="194"/>
    </location>
</feature>
<dbReference type="Pfam" id="PF13438">
    <property type="entry name" value="DUF4113"/>
    <property type="match status" value="1"/>
</dbReference>
<dbReference type="PANTHER" id="PTHR11076:SF34">
    <property type="entry name" value="PROTEIN UMUC"/>
    <property type="match status" value="1"/>
</dbReference>
<dbReference type="PANTHER" id="PTHR11076">
    <property type="entry name" value="DNA REPAIR POLYMERASE UMUC / TRANSFERASE FAMILY MEMBER"/>
    <property type="match status" value="1"/>
</dbReference>
<dbReference type="PROSITE" id="PS50173">
    <property type="entry name" value="UMUC"/>
    <property type="match status" value="1"/>
</dbReference>
<evidence type="ECO:0000256" key="6">
    <source>
        <dbReference type="ARBA" id="ARBA00023204"/>
    </source>
</evidence>
<evidence type="ECO:0000256" key="7">
    <source>
        <dbReference type="ARBA" id="ARBA00023236"/>
    </source>
</evidence>
<dbReference type="InterPro" id="IPR017961">
    <property type="entry name" value="DNA_pol_Y-fam_little_finger"/>
</dbReference>
<reference evidence="11" key="1">
    <citation type="submission" date="2022-12" db="EMBL/GenBank/DDBJ databases">
        <title>Bacterial isolates from different developmental stages of Nematostella vectensis.</title>
        <authorList>
            <person name="Fraune S."/>
        </authorList>
    </citation>
    <scope>NUCLEOTIDE SEQUENCE</scope>
    <source>
        <strain evidence="11">G21630-S1</strain>
    </source>
</reference>
<comment type="catalytic activity">
    <reaction evidence="9">
        <text>DNA(n) + a 2'-deoxyribonucleoside 5'-triphosphate = DNA(n+1) + diphosphate</text>
        <dbReference type="Rhea" id="RHEA:22508"/>
        <dbReference type="Rhea" id="RHEA-COMP:17339"/>
        <dbReference type="Rhea" id="RHEA-COMP:17340"/>
        <dbReference type="ChEBI" id="CHEBI:33019"/>
        <dbReference type="ChEBI" id="CHEBI:61560"/>
        <dbReference type="ChEBI" id="CHEBI:173112"/>
        <dbReference type="EC" id="2.7.7.7"/>
    </reaction>
</comment>
<evidence type="ECO:0000256" key="9">
    <source>
        <dbReference type="ARBA" id="ARBA00049244"/>
    </source>
</evidence>
<evidence type="ECO:0000256" key="2">
    <source>
        <dbReference type="ARBA" id="ARBA00011245"/>
    </source>
</evidence>
<organism evidence="11 12">
    <name type="scientific">Kiloniella laminariae</name>
    <dbReference type="NCBI Taxonomy" id="454162"/>
    <lineage>
        <taxon>Bacteria</taxon>
        <taxon>Pseudomonadati</taxon>
        <taxon>Pseudomonadota</taxon>
        <taxon>Alphaproteobacteria</taxon>
        <taxon>Rhodospirillales</taxon>
        <taxon>Kiloniellaceae</taxon>
        <taxon>Kiloniella</taxon>
    </lineage>
</organism>
<dbReference type="Gene3D" id="1.10.150.20">
    <property type="entry name" value="5' to 3' exonuclease, C-terminal subdomain"/>
    <property type="match status" value="1"/>
</dbReference>
<dbReference type="Gene3D" id="3.30.70.270">
    <property type="match status" value="1"/>
</dbReference>
<proteinExistence type="inferred from homology"/>
<gene>
    <name evidence="11" type="ORF">O4H49_20095</name>
</gene>
<dbReference type="InterPro" id="IPR001126">
    <property type="entry name" value="UmuC"/>
</dbReference>
<protein>
    <recommendedName>
        <fullName evidence="3">DNA-directed DNA polymerase</fullName>
        <ecNumber evidence="3">2.7.7.7</ecNumber>
    </recommendedName>
</protein>
<evidence type="ECO:0000313" key="11">
    <source>
        <dbReference type="EMBL" id="MCZ4283097.1"/>
    </source>
</evidence>
<sequence length="427" mass="48313">MLLQMSLARSDSWIALVDVNNFYASCERVFRPDLEGVPIVVLSNNDACIIARSQEAKDLGFKMGGLFHKVLPDLKRAGVKVFSSNYALYGDMSDRAVAVYRQFTPNLEIYSIDESFLDFSGFSDLDELGQRVRYTTRRDTGLPVCVGIARTKTLAKIANRIAKKNPEHNGVFKLETGDSEQLKKIENADIWGISRRLTPKLQELGIYNVLDLSRADPKMLRQKFSVVLERMVYELNGISCLELEEVAPVKKGIMVSRGFGQYQEKYPRIQEAVATYATRAGEKMRSQNLVANTLTAFLRTSPHNESQTYYSNSHTVAFPEATNDTGLIIRAAWWCLKKIYRPGLKYQKAGVFLGGLVNADATQPDFFFKLDTGKSKTLMAVLDKLNKDHGRDTVRFAASGVSTEWKMRQRMVSPRYTTLWKDMPLVY</sequence>
<dbReference type="InterPro" id="IPR043128">
    <property type="entry name" value="Rev_trsase/Diguanyl_cyclase"/>
</dbReference>
<dbReference type="Proteomes" id="UP001069802">
    <property type="component" value="Unassembled WGS sequence"/>
</dbReference>
<dbReference type="RefSeq" id="WP_269425219.1">
    <property type="nucleotide sequence ID" value="NZ_JAPWGY010000017.1"/>
</dbReference>
<comment type="subunit">
    <text evidence="2">Monomer.</text>
</comment>
<evidence type="ECO:0000259" key="10">
    <source>
        <dbReference type="PROSITE" id="PS50173"/>
    </source>
</evidence>
<keyword evidence="5" id="KW-0741">SOS mutagenesis</keyword>
<dbReference type="InterPro" id="IPR050116">
    <property type="entry name" value="DNA_polymerase-Y"/>
</dbReference>
<dbReference type="Pfam" id="PF00817">
    <property type="entry name" value="IMS"/>
    <property type="match status" value="1"/>
</dbReference>
<comment type="caution">
    <text evidence="11">The sequence shown here is derived from an EMBL/GenBank/DDBJ whole genome shotgun (WGS) entry which is preliminary data.</text>
</comment>
<dbReference type="EC" id="2.7.7.7" evidence="3"/>
<comment type="function">
    <text evidence="8">Poorly processive, error-prone DNA polymerase involved in untargeted mutagenesis. Copies undamaged DNA at stalled replication forks, which arise in vivo from mismatched or misaligned primer ends. These misaligned primers can be extended by PolIV. Exhibits no 3'-5' exonuclease (proofreading) activity. May be involved in translesional synthesis, in conjunction with the beta clamp from PolIII.</text>
</comment>
<evidence type="ECO:0000256" key="5">
    <source>
        <dbReference type="ARBA" id="ARBA00023199"/>
    </source>
</evidence>
<dbReference type="InterPro" id="IPR043502">
    <property type="entry name" value="DNA/RNA_pol_sf"/>
</dbReference>
<keyword evidence="6" id="KW-0234">DNA repair</keyword>
<evidence type="ECO:0000256" key="1">
    <source>
        <dbReference type="ARBA" id="ARBA00010945"/>
    </source>
</evidence>
<dbReference type="EMBL" id="JAPWGY010000017">
    <property type="protein sequence ID" value="MCZ4283097.1"/>
    <property type="molecule type" value="Genomic_DNA"/>
</dbReference>
<evidence type="ECO:0000256" key="4">
    <source>
        <dbReference type="ARBA" id="ARBA00022763"/>
    </source>
</evidence>
<keyword evidence="4" id="KW-0227">DNA damage</keyword>
<dbReference type="Gene3D" id="3.30.1490.100">
    <property type="entry name" value="DNA polymerase, Y-family, little finger domain"/>
    <property type="match status" value="1"/>
</dbReference>
<dbReference type="CDD" id="cd01700">
    <property type="entry name" value="PolY_Pol_V_umuC"/>
    <property type="match status" value="1"/>
</dbReference>
<evidence type="ECO:0000313" key="12">
    <source>
        <dbReference type="Proteomes" id="UP001069802"/>
    </source>
</evidence>